<name>A0A0E0REM7_ORYRU</name>
<proteinExistence type="predicted"/>
<reference evidence="2" key="1">
    <citation type="submission" date="2013-06" db="EMBL/GenBank/DDBJ databases">
        <authorList>
            <person name="Zhao Q."/>
        </authorList>
    </citation>
    <scope>NUCLEOTIDE SEQUENCE</scope>
    <source>
        <strain evidence="2">cv. W1943</strain>
    </source>
</reference>
<dbReference type="AlphaFoldDB" id="A0A0E0REM7"/>
<organism evidence="1 2">
    <name type="scientific">Oryza rufipogon</name>
    <name type="common">Brownbeard rice</name>
    <name type="synonym">Asian wild rice</name>
    <dbReference type="NCBI Taxonomy" id="4529"/>
    <lineage>
        <taxon>Eukaryota</taxon>
        <taxon>Viridiplantae</taxon>
        <taxon>Streptophyta</taxon>
        <taxon>Embryophyta</taxon>
        <taxon>Tracheophyta</taxon>
        <taxon>Spermatophyta</taxon>
        <taxon>Magnoliopsida</taxon>
        <taxon>Liliopsida</taxon>
        <taxon>Poales</taxon>
        <taxon>Poaceae</taxon>
        <taxon>BOP clade</taxon>
        <taxon>Oryzoideae</taxon>
        <taxon>Oryzeae</taxon>
        <taxon>Oryzinae</taxon>
        <taxon>Oryza</taxon>
    </lineage>
</organism>
<evidence type="ECO:0000313" key="1">
    <source>
        <dbReference type="EnsemblPlants" id="ORUFI12G05610.1"/>
    </source>
</evidence>
<dbReference type="HOGENOM" id="CLU_2188259_0_0_1"/>
<dbReference type="Proteomes" id="UP000008022">
    <property type="component" value="Unassembled WGS sequence"/>
</dbReference>
<keyword evidence="2" id="KW-1185">Reference proteome</keyword>
<reference evidence="1" key="2">
    <citation type="submission" date="2015-06" db="UniProtKB">
        <authorList>
            <consortium name="EnsemblPlants"/>
        </authorList>
    </citation>
    <scope>IDENTIFICATION</scope>
</reference>
<sequence length="109" mass="12091">MYIQPATIKSNVMRYKRIATVVHLPLILNLSSSHLFSASPPPTPPMTLLANVVHMCMRRALSTMTTIARKDDCEATLGKDYAAFRSDAKRDSRAHAAGRQATTYKWAGK</sequence>
<dbReference type="Gramene" id="ORUFI12G05610.1">
    <property type="protein sequence ID" value="ORUFI12G05610.1"/>
    <property type="gene ID" value="ORUFI12G05610"/>
</dbReference>
<evidence type="ECO:0000313" key="2">
    <source>
        <dbReference type="Proteomes" id="UP000008022"/>
    </source>
</evidence>
<protein>
    <submittedName>
        <fullName evidence="1">Uncharacterized protein</fullName>
    </submittedName>
</protein>
<accession>A0A0E0REM7</accession>
<dbReference type="EnsemblPlants" id="ORUFI12G05610.1">
    <property type="protein sequence ID" value="ORUFI12G05610.1"/>
    <property type="gene ID" value="ORUFI12G05610"/>
</dbReference>